<name>A0ABZ0PA73_CERBT</name>
<reference evidence="1 2" key="1">
    <citation type="submission" date="2023-09" db="EMBL/GenBank/DDBJ databases">
        <title>Complete-Gapless Cercospora beticola genome.</title>
        <authorList>
            <person name="Wyatt N.A."/>
            <person name="Spanner R.E."/>
            <person name="Bolton M.D."/>
        </authorList>
    </citation>
    <scope>NUCLEOTIDE SEQUENCE [LARGE SCALE GENOMIC DNA]</scope>
    <source>
        <strain evidence="1">Cb09-40</strain>
    </source>
</reference>
<dbReference type="RefSeq" id="XP_065459705.1">
    <property type="nucleotide sequence ID" value="XM_065603633.1"/>
</dbReference>
<evidence type="ECO:0000313" key="2">
    <source>
        <dbReference type="Proteomes" id="UP001302367"/>
    </source>
</evidence>
<organism evidence="1 2">
    <name type="scientific">Cercospora beticola</name>
    <name type="common">Sugarbeet leaf spot fungus</name>
    <dbReference type="NCBI Taxonomy" id="122368"/>
    <lineage>
        <taxon>Eukaryota</taxon>
        <taxon>Fungi</taxon>
        <taxon>Dikarya</taxon>
        <taxon>Ascomycota</taxon>
        <taxon>Pezizomycotina</taxon>
        <taxon>Dothideomycetes</taxon>
        <taxon>Dothideomycetidae</taxon>
        <taxon>Mycosphaerellales</taxon>
        <taxon>Mycosphaerellaceae</taxon>
        <taxon>Cercospora</taxon>
    </lineage>
</organism>
<gene>
    <name evidence="1" type="ORF">RHO25_013040</name>
</gene>
<sequence length="153" mass="17550">MQQLQHFAQLRTLTIDATFMHLREEGLIRSRCPYQEILTEEDYERLPVTKILKQFRGIITFSYNSDNMFWAVDREKERILWEQNVAGLADYLRRFMTQAKTSSPYQISSTYTGPAPLYPGSRVTGIGEPSKLLTSAQLEDMFGPSTSEATDVA</sequence>
<dbReference type="Proteomes" id="UP001302367">
    <property type="component" value="Chromosome 9"/>
</dbReference>
<dbReference type="EMBL" id="CP134192">
    <property type="protein sequence ID" value="WPB08374.1"/>
    <property type="molecule type" value="Genomic_DNA"/>
</dbReference>
<dbReference type="GeneID" id="90644919"/>
<keyword evidence="2" id="KW-1185">Reference proteome</keyword>
<proteinExistence type="predicted"/>
<accession>A0ABZ0PA73</accession>
<protein>
    <submittedName>
        <fullName evidence="1">Uncharacterized protein</fullName>
    </submittedName>
</protein>
<evidence type="ECO:0000313" key="1">
    <source>
        <dbReference type="EMBL" id="WPB08374.1"/>
    </source>
</evidence>